<accession>A0A6L3X2V4</accession>
<dbReference type="GO" id="GO:0005524">
    <property type="term" value="F:ATP binding"/>
    <property type="evidence" value="ECO:0007669"/>
    <property type="project" value="UniProtKB-KW"/>
</dbReference>
<sequence>AKDLHNARHPYTQGLISALPEINHRRPTLPVLQRQASWLNE</sequence>
<keyword evidence="2" id="KW-0547">Nucleotide-binding</keyword>
<evidence type="ECO:0000256" key="1">
    <source>
        <dbReference type="ARBA" id="ARBA00022448"/>
    </source>
</evidence>
<feature type="non-terminal residue" evidence="5">
    <location>
        <position position="1"/>
    </location>
</feature>
<evidence type="ECO:0000313" key="5">
    <source>
        <dbReference type="EMBL" id="KAB2432097.1"/>
    </source>
</evidence>
<dbReference type="EMBL" id="WBSZ01002538">
    <property type="protein sequence ID" value="KAB2432097.1"/>
    <property type="molecule type" value="Genomic_DNA"/>
</dbReference>
<reference evidence="5 6" key="1">
    <citation type="submission" date="2019-09" db="EMBL/GenBank/DDBJ databases">
        <title>Reversal of blaTEM antimicrobial resistance by CRISPR-Cas9 in clinical E. coli and other Enterobacteriaceae strains.</title>
        <authorList>
            <person name="Tagliaferri T."/>
            <person name="Guimaraes N."/>
            <person name="Pereira M."/>
            <person name="Felicori L."/>
            <person name="Horz H.-P."/>
            <person name="Santos S."/>
            <person name="Mendes T."/>
        </authorList>
    </citation>
    <scope>NUCLEOTIDE SEQUENCE [LARGE SCALE GENOMIC DNA]</scope>
    <source>
        <strain evidence="5 6">E2_blaTEM_MG</strain>
    </source>
</reference>
<gene>
    <name evidence="5" type="ORF">F9C29_34020</name>
</gene>
<dbReference type="InterPro" id="IPR013563">
    <property type="entry name" value="Oligopep_ABC_C"/>
</dbReference>
<proteinExistence type="predicted"/>
<keyword evidence="3 5" id="KW-0067">ATP-binding</keyword>
<evidence type="ECO:0000259" key="4">
    <source>
        <dbReference type="Pfam" id="PF08352"/>
    </source>
</evidence>
<comment type="caution">
    <text evidence="5">The sequence shown here is derived from an EMBL/GenBank/DDBJ whole genome shotgun (WGS) entry which is preliminary data.</text>
</comment>
<dbReference type="Proteomes" id="UP000476281">
    <property type="component" value="Unassembled WGS sequence"/>
</dbReference>
<name>A0A6L3X2V4_9ENTR</name>
<dbReference type="AlphaFoldDB" id="A0A6L3X2V4"/>
<feature type="domain" description="Oligopeptide/dipeptide ABC transporter C-terminal" evidence="4">
    <location>
        <begin position="4"/>
        <end position="35"/>
    </location>
</feature>
<dbReference type="Pfam" id="PF08352">
    <property type="entry name" value="oligo_HPY"/>
    <property type="match status" value="1"/>
</dbReference>
<organism evidence="5 6">
    <name type="scientific">Enterobacter hormaechei</name>
    <dbReference type="NCBI Taxonomy" id="158836"/>
    <lineage>
        <taxon>Bacteria</taxon>
        <taxon>Pseudomonadati</taxon>
        <taxon>Pseudomonadota</taxon>
        <taxon>Gammaproteobacteria</taxon>
        <taxon>Enterobacterales</taxon>
        <taxon>Enterobacteriaceae</taxon>
        <taxon>Enterobacter</taxon>
        <taxon>Enterobacter cloacae complex</taxon>
    </lineage>
</organism>
<keyword evidence="1" id="KW-0813">Transport</keyword>
<evidence type="ECO:0000256" key="3">
    <source>
        <dbReference type="ARBA" id="ARBA00022840"/>
    </source>
</evidence>
<protein>
    <submittedName>
        <fullName evidence="5">ABC transporter ATP-binding protein</fullName>
    </submittedName>
</protein>
<evidence type="ECO:0000256" key="2">
    <source>
        <dbReference type="ARBA" id="ARBA00022741"/>
    </source>
</evidence>
<dbReference type="GO" id="GO:0015833">
    <property type="term" value="P:peptide transport"/>
    <property type="evidence" value="ECO:0007669"/>
    <property type="project" value="InterPro"/>
</dbReference>
<evidence type="ECO:0000313" key="6">
    <source>
        <dbReference type="Proteomes" id="UP000476281"/>
    </source>
</evidence>